<feature type="compositionally biased region" description="Polar residues" evidence="1">
    <location>
        <begin position="122"/>
        <end position="136"/>
    </location>
</feature>
<evidence type="ECO:0000256" key="1">
    <source>
        <dbReference type="SAM" id="MobiDB-lite"/>
    </source>
</evidence>
<feature type="region of interest" description="Disordered" evidence="1">
    <location>
        <begin position="102"/>
        <end position="280"/>
    </location>
</feature>
<dbReference type="AlphaFoldDB" id="A0A9P5SV05"/>
<evidence type="ECO:0000313" key="2">
    <source>
        <dbReference type="EMBL" id="KAF9336209.1"/>
    </source>
</evidence>
<gene>
    <name evidence="2" type="ORF">BG006_009373</name>
</gene>
<feature type="compositionally biased region" description="Polar residues" evidence="1">
    <location>
        <begin position="143"/>
        <end position="153"/>
    </location>
</feature>
<protein>
    <submittedName>
        <fullName evidence="2">Uncharacterized protein</fullName>
    </submittedName>
</protein>
<keyword evidence="3" id="KW-1185">Reference proteome</keyword>
<proteinExistence type="predicted"/>
<dbReference type="EMBL" id="JAAAUY010000068">
    <property type="protein sequence ID" value="KAF9336209.1"/>
    <property type="molecule type" value="Genomic_DNA"/>
</dbReference>
<sequence>MWRHTVIKIEIEIKDLAVKVLEPEKIGDASSDITLPVTFRTRGDLQRWKIIIPTDNSAKAHPAFPVAEDIVDTSFFAIKTYDTNKDKEKNCKRVAREVASQLLAQRKKKPEYDSTQEESESDTMQPGLSAQSTAGSCSYGPLSHSSLAENSPNAMDELPDSMDIDKDKKGKARKTSELLTHSDVNHLESEEPSFEEMEDGLLIDSRLKRRAAVRPSNPGDEFDPEREERLMDEIEAAAAGGCGGESSTIDPEDATTAAPKRRPGRPRGSKNRRATGRKAV</sequence>
<reference evidence="2" key="1">
    <citation type="journal article" date="2020" name="Fungal Divers.">
        <title>Resolving the Mortierellaceae phylogeny through synthesis of multi-gene phylogenetics and phylogenomics.</title>
        <authorList>
            <person name="Vandepol N."/>
            <person name="Liber J."/>
            <person name="Desiro A."/>
            <person name="Na H."/>
            <person name="Kennedy M."/>
            <person name="Barry K."/>
            <person name="Grigoriev I.V."/>
            <person name="Miller A.N."/>
            <person name="O'Donnell K."/>
            <person name="Stajich J.E."/>
            <person name="Bonito G."/>
        </authorList>
    </citation>
    <scope>NUCLEOTIDE SEQUENCE</scope>
    <source>
        <strain evidence="2">NVP1</strain>
    </source>
</reference>
<feature type="compositionally biased region" description="Basic residues" evidence="1">
    <location>
        <begin position="259"/>
        <end position="280"/>
    </location>
</feature>
<organism evidence="2 3">
    <name type="scientific">Podila minutissima</name>
    <dbReference type="NCBI Taxonomy" id="64525"/>
    <lineage>
        <taxon>Eukaryota</taxon>
        <taxon>Fungi</taxon>
        <taxon>Fungi incertae sedis</taxon>
        <taxon>Mucoromycota</taxon>
        <taxon>Mortierellomycotina</taxon>
        <taxon>Mortierellomycetes</taxon>
        <taxon>Mortierellales</taxon>
        <taxon>Mortierellaceae</taxon>
        <taxon>Podila</taxon>
    </lineage>
</organism>
<name>A0A9P5SV05_9FUNG</name>
<dbReference type="Proteomes" id="UP000696485">
    <property type="component" value="Unassembled WGS sequence"/>
</dbReference>
<accession>A0A9P5SV05</accession>
<comment type="caution">
    <text evidence="2">The sequence shown here is derived from an EMBL/GenBank/DDBJ whole genome shotgun (WGS) entry which is preliminary data.</text>
</comment>
<evidence type="ECO:0000313" key="3">
    <source>
        <dbReference type="Proteomes" id="UP000696485"/>
    </source>
</evidence>
<feature type="compositionally biased region" description="Acidic residues" evidence="1">
    <location>
        <begin position="190"/>
        <end position="201"/>
    </location>
</feature>